<organism evidence="2 3">
    <name type="scientific">Aulographum hederae CBS 113979</name>
    <dbReference type="NCBI Taxonomy" id="1176131"/>
    <lineage>
        <taxon>Eukaryota</taxon>
        <taxon>Fungi</taxon>
        <taxon>Dikarya</taxon>
        <taxon>Ascomycota</taxon>
        <taxon>Pezizomycotina</taxon>
        <taxon>Dothideomycetes</taxon>
        <taxon>Pleosporomycetidae</taxon>
        <taxon>Aulographales</taxon>
        <taxon>Aulographaceae</taxon>
    </lineage>
</organism>
<dbReference type="EMBL" id="ML977167">
    <property type="protein sequence ID" value="KAF1984537.1"/>
    <property type="molecule type" value="Genomic_DNA"/>
</dbReference>
<dbReference type="AlphaFoldDB" id="A0A6G1GUS0"/>
<gene>
    <name evidence="2" type="ORF">K402DRAFT_138121</name>
</gene>
<sequence length="113" mass="12653">MNALDVLIHQCLDASLQILCGRKYPACSSQLPAKDAQLPEPLDIQSQSQERRGLERKAYLENRRDMYPEPTRSSIKGVVPGYCGNDDPGAPRSAPFLMRYSGPFIFTPRNRDG</sequence>
<dbReference type="Proteomes" id="UP000800041">
    <property type="component" value="Unassembled WGS sequence"/>
</dbReference>
<feature type="region of interest" description="Disordered" evidence="1">
    <location>
        <begin position="31"/>
        <end position="53"/>
    </location>
</feature>
<protein>
    <submittedName>
        <fullName evidence="2">Uncharacterized protein</fullName>
    </submittedName>
</protein>
<reference evidence="2" key="1">
    <citation type="journal article" date="2020" name="Stud. Mycol.">
        <title>101 Dothideomycetes genomes: a test case for predicting lifestyles and emergence of pathogens.</title>
        <authorList>
            <person name="Haridas S."/>
            <person name="Albert R."/>
            <person name="Binder M."/>
            <person name="Bloem J."/>
            <person name="Labutti K."/>
            <person name="Salamov A."/>
            <person name="Andreopoulos B."/>
            <person name="Baker S."/>
            <person name="Barry K."/>
            <person name="Bills G."/>
            <person name="Bluhm B."/>
            <person name="Cannon C."/>
            <person name="Castanera R."/>
            <person name="Culley D."/>
            <person name="Daum C."/>
            <person name="Ezra D."/>
            <person name="Gonzalez J."/>
            <person name="Henrissat B."/>
            <person name="Kuo A."/>
            <person name="Liang C."/>
            <person name="Lipzen A."/>
            <person name="Lutzoni F."/>
            <person name="Magnuson J."/>
            <person name="Mondo S."/>
            <person name="Nolan M."/>
            <person name="Ohm R."/>
            <person name="Pangilinan J."/>
            <person name="Park H.-J."/>
            <person name="Ramirez L."/>
            <person name="Alfaro M."/>
            <person name="Sun H."/>
            <person name="Tritt A."/>
            <person name="Yoshinaga Y."/>
            <person name="Zwiers L.-H."/>
            <person name="Turgeon B."/>
            <person name="Goodwin S."/>
            <person name="Spatafora J."/>
            <person name="Crous P."/>
            <person name="Grigoriev I."/>
        </authorList>
    </citation>
    <scope>NUCLEOTIDE SEQUENCE</scope>
    <source>
        <strain evidence="2">CBS 113979</strain>
    </source>
</reference>
<evidence type="ECO:0000313" key="3">
    <source>
        <dbReference type="Proteomes" id="UP000800041"/>
    </source>
</evidence>
<proteinExistence type="predicted"/>
<keyword evidence="3" id="KW-1185">Reference proteome</keyword>
<name>A0A6G1GUS0_9PEZI</name>
<accession>A0A6G1GUS0</accession>
<evidence type="ECO:0000256" key="1">
    <source>
        <dbReference type="SAM" id="MobiDB-lite"/>
    </source>
</evidence>
<evidence type="ECO:0000313" key="2">
    <source>
        <dbReference type="EMBL" id="KAF1984537.1"/>
    </source>
</evidence>